<sequence length="500" mass="56944">MDSKSDISARGPQRLIETANSQDRFQLLNDPSAPEPDLNIPIHPIFRTCNFVNASPLAYRNLQQSLRLASMFLQHDSMLEWFVRPLLGIPLIDVRSRKTYLSDPFTSKSKAAKKKLITPVQQAFHCLSHCIRFRFVDTGDARFFARTLIHPSQPPHTSVCTPVFQSPHSVVIELRNQNRRFLEGEHSSSSLCDKLRFDFFLAVNLLHEITHALGIMRRGDLNEPFIRLDDPNKSEFGYSWEDFVFGGIFNPFDRTSDRVSFLMQKVWADDEVAYAAGGKEWTAVPMSYIAQWFQMDTWHAIRKRGPTAVSSPAIRLKLRLDRERYTVVADCKDALADVRNAQKLILEHYRKHKEQAVPNAARIILTAKLELVDGEVLQQSTGATSVRPNVPVLVRSQPPVKSTRIPKALRRLASSDEAFDEVIGEQVPSERPRKRVKVFLASPKSQNQRPLLEKVYLWLQHGLPEAKNNVIKREILLAPSSKEPPRSVPANSEASLIWSM</sequence>
<dbReference type="EMBL" id="ML994670">
    <property type="protein sequence ID" value="KAF2179022.1"/>
    <property type="molecule type" value="Genomic_DNA"/>
</dbReference>
<evidence type="ECO:0000256" key="1">
    <source>
        <dbReference type="SAM" id="MobiDB-lite"/>
    </source>
</evidence>
<accession>A0A6A6DKR3</accession>
<protein>
    <submittedName>
        <fullName evidence="2">Uncharacterized protein</fullName>
    </submittedName>
</protein>
<name>A0A6A6DKR3_9PEZI</name>
<dbReference type="OrthoDB" id="10254945at2759"/>
<proteinExistence type="predicted"/>
<dbReference type="Proteomes" id="UP000800200">
    <property type="component" value="Unassembled WGS sequence"/>
</dbReference>
<evidence type="ECO:0000313" key="2">
    <source>
        <dbReference type="EMBL" id="KAF2179022.1"/>
    </source>
</evidence>
<keyword evidence="3" id="KW-1185">Reference proteome</keyword>
<gene>
    <name evidence="2" type="ORF">K469DRAFT_754105</name>
</gene>
<reference evidence="2" key="1">
    <citation type="journal article" date="2020" name="Stud. Mycol.">
        <title>101 Dothideomycetes genomes: a test case for predicting lifestyles and emergence of pathogens.</title>
        <authorList>
            <person name="Haridas S."/>
            <person name="Albert R."/>
            <person name="Binder M."/>
            <person name="Bloem J."/>
            <person name="Labutti K."/>
            <person name="Salamov A."/>
            <person name="Andreopoulos B."/>
            <person name="Baker S."/>
            <person name="Barry K."/>
            <person name="Bills G."/>
            <person name="Bluhm B."/>
            <person name="Cannon C."/>
            <person name="Castanera R."/>
            <person name="Culley D."/>
            <person name="Daum C."/>
            <person name="Ezra D."/>
            <person name="Gonzalez J."/>
            <person name="Henrissat B."/>
            <person name="Kuo A."/>
            <person name="Liang C."/>
            <person name="Lipzen A."/>
            <person name="Lutzoni F."/>
            <person name="Magnuson J."/>
            <person name="Mondo S."/>
            <person name="Nolan M."/>
            <person name="Ohm R."/>
            <person name="Pangilinan J."/>
            <person name="Park H.-J."/>
            <person name="Ramirez L."/>
            <person name="Alfaro M."/>
            <person name="Sun H."/>
            <person name="Tritt A."/>
            <person name="Yoshinaga Y."/>
            <person name="Zwiers L.-H."/>
            <person name="Turgeon B."/>
            <person name="Goodwin S."/>
            <person name="Spatafora J."/>
            <person name="Crous P."/>
            <person name="Grigoriev I."/>
        </authorList>
    </citation>
    <scope>NUCLEOTIDE SEQUENCE</scope>
    <source>
        <strain evidence="2">CBS 207.26</strain>
    </source>
</reference>
<organism evidence="2 3">
    <name type="scientific">Zopfia rhizophila CBS 207.26</name>
    <dbReference type="NCBI Taxonomy" id="1314779"/>
    <lineage>
        <taxon>Eukaryota</taxon>
        <taxon>Fungi</taxon>
        <taxon>Dikarya</taxon>
        <taxon>Ascomycota</taxon>
        <taxon>Pezizomycotina</taxon>
        <taxon>Dothideomycetes</taxon>
        <taxon>Dothideomycetes incertae sedis</taxon>
        <taxon>Zopfiaceae</taxon>
        <taxon>Zopfia</taxon>
    </lineage>
</organism>
<dbReference type="AlphaFoldDB" id="A0A6A6DKR3"/>
<feature type="region of interest" description="Disordered" evidence="1">
    <location>
        <begin position="481"/>
        <end position="500"/>
    </location>
</feature>
<evidence type="ECO:0000313" key="3">
    <source>
        <dbReference type="Proteomes" id="UP000800200"/>
    </source>
</evidence>